<reference evidence="1" key="2">
    <citation type="journal article" date="2020" name="Nat. Commun.">
        <title>Large-scale genome sequencing of mycorrhizal fungi provides insights into the early evolution of symbiotic traits.</title>
        <authorList>
            <person name="Miyauchi S."/>
            <person name="Kiss E."/>
            <person name="Kuo A."/>
            <person name="Drula E."/>
            <person name="Kohler A."/>
            <person name="Sanchez-Garcia M."/>
            <person name="Morin E."/>
            <person name="Andreopoulos B."/>
            <person name="Barry K.W."/>
            <person name="Bonito G."/>
            <person name="Buee M."/>
            <person name="Carver A."/>
            <person name="Chen C."/>
            <person name="Cichocki N."/>
            <person name="Clum A."/>
            <person name="Culley D."/>
            <person name="Crous P.W."/>
            <person name="Fauchery L."/>
            <person name="Girlanda M."/>
            <person name="Hayes R.D."/>
            <person name="Keri Z."/>
            <person name="LaButti K."/>
            <person name="Lipzen A."/>
            <person name="Lombard V."/>
            <person name="Magnuson J."/>
            <person name="Maillard F."/>
            <person name="Murat C."/>
            <person name="Nolan M."/>
            <person name="Ohm R.A."/>
            <person name="Pangilinan J."/>
            <person name="Pereira M.F."/>
            <person name="Perotto S."/>
            <person name="Peter M."/>
            <person name="Pfister S."/>
            <person name="Riley R."/>
            <person name="Sitrit Y."/>
            <person name="Stielow J.B."/>
            <person name="Szollosi G."/>
            <person name="Zifcakova L."/>
            <person name="Stursova M."/>
            <person name="Spatafora J.W."/>
            <person name="Tedersoo L."/>
            <person name="Vaario L.M."/>
            <person name="Yamada A."/>
            <person name="Yan M."/>
            <person name="Wang P."/>
            <person name="Xu J."/>
            <person name="Bruns T."/>
            <person name="Baldrian P."/>
            <person name="Vilgalys R."/>
            <person name="Dunand C."/>
            <person name="Henrissat B."/>
            <person name="Grigoriev I.V."/>
            <person name="Hibbett D."/>
            <person name="Nagy L.G."/>
            <person name="Martin F.M."/>
        </authorList>
    </citation>
    <scope>NUCLEOTIDE SEQUENCE</scope>
    <source>
        <strain evidence="1">BED1</strain>
    </source>
</reference>
<keyword evidence="2" id="KW-1185">Reference proteome</keyword>
<proteinExistence type="predicted"/>
<name>A0AAD4BMG7_BOLED</name>
<dbReference type="Proteomes" id="UP001194468">
    <property type="component" value="Unassembled WGS sequence"/>
</dbReference>
<accession>A0AAD4BMG7</accession>
<evidence type="ECO:0000313" key="2">
    <source>
        <dbReference type="Proteomes" id="UP001194468"/>
    </source>
</evidence>
<dbReference type="AlphaFoldDB" id="A0AAD4BMG7"/>
<evidence type="ECO:0000313" key="1">
    <source>
        <dbReference type="EMBL" id="KAF8434866.1"/>
    </source>
</evidence>
<comment type="caution">
    <text evidence="1">The sequence shown here is derived from an EMBL/GenBank/DDBJ whole genome shotgun (WGS) entry which is preliminary data.</text>
</comment>
<gene>
    <name evidence="1" type="ORF">L210DRAFT_3485131</name>
</gene>
<organism evidence="1 2">
    <name type="scientific">Boletus edulis BED1</name>
    <dbReference type="NCBI Taxonomy" id="1328754"/>
    <lineage>
        <taxon>Eukaryota</taxon>
        <taxon>Fungi</taxon>
        <taxon>Dikarya</taxon>
        <taxon>Basidiomycota</taxon>
        <taxon>Agaricomycotina</taxon>
        <taxon>Agaricomycetes</taxon>
        <taxon>Agaricomycetidae</taxon>
        <taxon>Boletales</taxon>
        <taxon>Boletineae</taxon>
        <taxon>Boletaceae</taxon>
        <taxon>Boletoideae</taxon>
        <taxon>Boletus</taxon>
    </lineage>
</organism>
<protein>
    <submittedName>
        <fullName evidence="1">Uncharacterized protein</fullName>
    </submittedName>
</protein>
<dbReference type="EMBL" id="WHUW01000027">
    <property type="protein sequence ID" value="KAF8434866.1"/>
    <property type="molecule type" value="Genomic_DNA"/>
</dbReference>
<sequence>MNTFSVSSLYQWPRHCTPRAREIVLNIINSSKTSLATKDIYKLAVKPARASTPAPHAGEEIRSMRYLKTVVLRDLAAQNRVEKVRTKGAFTAWLWRPKQPPSTSPTKPIAVASTMSGAAELTPAAVGVGEDWSHLSKRRQRARKMKVERDLQRMLEVQKMQKKAA</sequence>
<reference evidence="1" key="1">
    <citation type="submission" date="2019-10" db="EMBL/GenBank/DDBJ databases">
        <authorList>
            <consortium name="DOE Joint Genome Institute"/>
            <person name="Kuo A."/>
            <person name="Miyauchi S."/>
            <person name="Kiss E."/>
            <person name="Drula E."/>
            <person name="Kohler A."/>
            <person name="Sanchez-Garcia M."/>
            <person name="Andreopoulos B."/>
            <person name="Barry K.W."/>
            <person name="Bonito G."/>
            <person name="Buee M."/>
            <person name="Carver A."/>
            <person name="Chen C."/>
            <person name="Cichocki N."/>
            <person name="Clum A."/>
            <person name="Culley D."/>
            <person name="Crous P.W."/>
            <person name="Fauchery L."/>
            <person name="Girlanda M."/>
            <person name="Hayes R."/>
            <person name="Keri Z."/>
            <person name="LaButti K."/>
            <person name="Lipzen A."/>
            <person name="Lombard V."/>
            <person name="Magnuson J."/>
            <person name="Maillard F."/>
            <person name="Morin E."/>
            <person name="Murat C."/>
            <person name="Nolan M."/>
            <person name="Ohm R."/>
            <person name="Pangilinan J."/>
            <person name="Pereira M."/>
            <person name="Perotto S."/>
            <person name="Peter M."/>
            <person name="Riley R."/>
            <person name="Sitrit Y."/>
            <person name="Stielow B."/>
            <person name="Szollosi G."/>
            <person name="Zifcakova L."/>
            <person name="Stursova M."/>
            <person name="Spatafora J.W."/>
            <person name="Tedersoo L."/>
            <person name="Vaario L.-M."/>
            <person name="Yamada A."/>
            <person name="Yan M."/>
            <person name="Wang P."/>
            <person name="Xu J."/>
            <person name="Bruns T."/>
            <person name="Baldrian P."/>
            <person name="Vilgalys R."/>
            <person name="Henrissat B."/>
            <person name="Grigoriev I.V."/>
            <person name="Hibbett D."/>
            <person name="Nagy L.G."/>
            <person name="Martin F.M."/>
        </authorList>
    </citation>
    <scope>NUCLEOTIDE SEQUENCE</scope>
    <source>
        <strain evidence="1">BED1</strain>
    </source>
</reference>